<evidence type="ECO:0000313" key="2">
    <source>
        <dbReference type="EMBL" id="MFC4333853.1"/>
    </source>
</evidence>
<proteinExistence type="predicted"/>
<comment type="caution">
    <text evidence="2">The sequence shown here is derived from an EMBL/GenBank/DDBJ whole genome shotgun (WGS) entry which is preliminary data.</text>
</comment>
<gene>
    <name evidence="2" type="ORF">ACFPET_01420</name>
</gene>
<evidence type="ECO:0000313" key="3">
    <source>
        <dbReference type="Proteomes" id="UP001595823"/>
    </source>
</evidence>
<dbReference type="RefSeq" id="WP_380617592.1">
    <property type="nucleotide sequence ID" value="NZ_JBHSDK010000002.1"/>
</dbReference>
<evidence type="ECO:0000256" key="1">
    <source>
        <dbReference type="SAM" id="Coils"/>
    </source>
</evidence>
<keyword evidence="3" id="KW-1185">Reference proteome</keyword>
<dbReference type="EMBL" id="JBHSDK010000002">
    <property type="protein sequence ID" value="MFC4333853.1"/>
    <property type="molecule type" value="Genomic_DNA"/>
</dbReference>
<dbReference type="Gene3D" id="1.20.120.20">
    <property type="entry name" value="Apolipoprotein"/>
    <property type="match status" value="1"/>
</dbReference>
<reference evidence="3" key="1">
    <citation type="journal article" date="2019" name="Int. J. Syst. Evol. Microbiol.">
        <title>The Global Catalogue of Microorganisms (GCM) 10K type strain sequencing project: providing services to taxonomists for standard genome sequencing and annotation.</title>
        <authorList>
            <consortium name="The Broad Institute Genomics Platform"/>
            <consortium name="The Broad Institute Genome Sequencing Center for Infectious Disease"/>
            <person name="Wu L."/>
            <person name="Ma J."/>
        </authorList>
    </citation>
    <scope>NUCLEOTIDE SEQUENCE [LARGE SCALE GENOMIC DNA]</scope>
    <source>
        <strain evidence="3">IBRC-M 10908</strain>
    </source>
</reference>
<keyword evidence="1" id="KW-0175">Coiled coil</keyword>
<feature type="coiled-coil region" evidence="1">
    <location>
        <begin position="53"/>
        <end position="115"/>
    </location>
</feature>
<organism evidence="2 3">
    <name type="scientific">Salininema proteolyticum</name>
    <dbReference type="NCBI Taxonomy" id="1607685"/>
    <lineage>
        <taxon>Bacteria</taxon>
        <taxon>Bacillati</taxon>
        <taxon>Actinomycetota</taxon>
        <taxon>Actinomycetes</taxon>
        <taxon>Glycomycetales</taxon>
        <taxon>Glycomycetaceae</taxon>
        <taxon>Salininema</taxon>
    </lineage>
</organism>
<sequence length="123" mass="13424">MDPATLALIGSAASGAGASAVTAYVGRRLRRAQVRQITEEAHTQIYEAYGHLLAELRTDLEAARGEVGRYREELATSRERGDRMAAELNNLRSRLEAAELREAALAAEVRQLTDRADGEASRD</sequence>
<name>A0ABV8TT06_9ACTN</name>
<accession>A0ABV8TT06</accession>
<protein>
    <submittedName>
        <fullName evidence="2">Uncharacterized protein</fullName>
    </submittedName>
</protein>
<dbReference type="Proteomes" id="UP001595823">
    <property type="component" value="Unassembled WGS sequence"/>
</dbReference>